<dbReference type="InterPro" id="IPR002433">
    <property type="entry name" value="Orn_de-COase"/>
</dbReference>
<feature type="compositionally biased region" description="Basic and acidic residues" evidence="3">
    <location>
        <begin position="746"/>
        <end position="758"/>
    </location>
</feature>
<dbReference type="InterPro" id="IPR029066">
    <property type="entry name" value="PLP-binding_barrel"/>
</dbReference>
<dbReference type="VEuPathDB" id="CryptoDB:Cvel_19647"/>
<dbReference type="InterPro" id="IPR022644">
    <property type="entry name" value="De-COase2_N"/>
</dbReference>
<accession>A0A0G4G0K1</accession>
<dbReference type="Pfam" id="PF00278">
    <property type="entry name" value="Orn_DAP_Arg_deC"/>
    <property type="match status" value="1"/>
</dbReference>
<evidence type="ECO:0008006" key="7">
    <source>
        <dbReference type="Google" id="ProtNLM"/>
    </source>
</evidence>
<comment type="cofactor">
    <cofactor evidence="1">
        <name>pyridoxal 5'-phosphate</name>
        <dbReference type="ChEBI" id="CHEBI:597326"/>
    </cofactor>
</comment>
<feature type="domain" description="Orn/DAP/Arg decarboxylase 2 C-terminal" evidence="4">
    <location>
        <begin position="1459"/>
        <end position="1506"/>
    </location>
</feature>
<dbReference type="Pfam" id="PF02784">
    <property type="entry name" value="Orn_Arg_deC_N"/>
    <property type="match status" value="1"/>
</dbReference>
<protein>
    <recommendedName>
        <fullName evidence="7">Orn/DAP/Arg decarboxylase 2 N-terminal domain-containing protein</fullName>
    </recommendedName>
</protein>
<keyword evidence="2" id="KW-0663">Pyridoxal phosphate</keyword>
<dbReference type="PROSITE" id="PS00879">
    <property type="entry name" value="ODR_DC_2_2"/>
    <property type="match status" value="1"/>
</dbReference>
<dbReference type="GO" id="GO:0009089">
    <property type="term" value="P:lysine biosynthetic process via diaminopimelate"/>
    <property type="evidence" value="ECO:0007669"/>
    <property type="project" value="TreeGrafter"/>
</dbReference>
<dbReference type="InterPro" id="IPR015424">
    <property type="entry name" value="PyrdxlP-dep_Trfase"/>
</dbReference>
<feature type="region of interest" description="Disordered" evidence="3">
    <location>
        <begin position="946"/>
        <end position="989"/>
    </location>
</feature>
<dbReference type="InterPro" id="IPR009006">
    <property type="entry name" value="Ala_racemase/Decarboxylase_C"/>
</dbReference>
<gene>
    <name evidence="6" type="ORF">Cvel_19647</name>
</gene>
<organism evidence="6">
    <name type="scientific">Chromera velia CCMP2878</name>
    <dbReference type="NCBI Taxonomy" id="1169474"/>
    <lineage>
        <taxon>Eukaryota</taxon>
        <taxon>Sar</taxon>
        <taxon>Alveolata</taxon>
        <taxon>Colpodellida</taxon>
        <taxon>Chromeraceae</taxon>
        <taxon>Chromera</taxon>
    </lineage>
</organism>
<reference evidence="6" key="1">
    <citation type="submission" date="2014-11" db="EMBL/GenBank/DDBJ databases">
        <authorList>
            <person name="Otto D Thomas"/>
            <person name="Naeem Raeece"/>
        </authorList>
    </citation>
    <scope>NUCLEOTIDE SEQUENCE</scope>
</reference>
<dbReference type="PANTHER" id="PTHR43727:SF3">
    <property type="entry name" value="GROUP IV DECARBOXYLASE"/>
    <property type="match status" value="1"/>
</dbReference>
<dbReference type="InterPro" id="IPR022643">
    <property type="entry name" value="De-COase2_C"/>
</dbReference>
<feature type="domain" description="Orn/DAP/Arg decarboxylase 2 N-terminal" evidence="5">
    <location>
        <begin position="1066"/>
        <end position="1257"/>
    </location>
</feature>
<feature type="region of interest" description="Disordered" evidence="3">
    <location>
        <begin position="743"/>
        <end position="879"/>
    </location>
</feature>
<dbReference type="Gene3D" id="3.20.20.10">
    <property type="entry name" value="Alanine racemase"/>
    <property type="match status" value="1"/>
</dbReference>
<dbReference type="PRINTS" id="PR01182">
    <property type="entry name" value="ORNDCRBXLASE"/>
</dbReference>
<evidence type="ECO:0000313" key="6">
    <source>
        <dbReference type="EMBL" id="CEM21478.1"/>
    </source>
</evidence>
<dbReference type="GO" id="GO:0008836">
    <property type="term" value="F:diaminopimelate decarboxylase activity"/>
    <property type="evidence" value="ECO:0007669"/>
    <property type="project" value="TreeGrafter"/>
</dbReference>
<sequence length="1566" mass="166528">MPTSGSLEVKVFKQRPELFPLYRKHGADSVDPALLEGDLTCVRKGVALGSALDRLCIEKEVSDASKELVEFLVIHLRLSYLRTFTVEELQRFAISSEAAQRETTAVLRERDGGAAISPEEVCGLAGIPQEVQAAVITRALPALPFVQRTETLMTQGGDDRCMVFPENGKLNKYFTSTVPLPGLRARSSCTSSNAHIETFTAAERRRVKTMASLLSNTSSPSAQKVPSDRILAEQFDQEMCEVRSRLTHAIGLDAMAKEGLSVILCPSGTDAEMWPTVCALAIADQKFRHLQTETQVVSIVTAAGEVGSGTANASGLRHFSAFAPAGGTQKVGEPIRGVGESDLCSVRVECFAPRAKIGSFEPNEDDIETTVKETLEGRKAKVVLLHVVLGSKTGLCYPSMDLVERLQKKHGEQFLCVVDACQMRLPKGGLTEFLQLGCPCLITGSKFFCGPPFSAAAVFPPSLKEALQYSGGVGRKDGEPVMPLGMGDYFGRFEVPVELSAVRKQLPPHCNAGLLVRVEAALAEMEAFARVPAPRMDLMITQWMQGVLSLAAERWPLMSALIPPKDGFEACTRLGSQNTILSLLVRVVPRDCGPEGLPHKVLGTADLKKVHKMLGQDLGVLLEKNEEGVTSGWSDRERTVAGLQVMVGQPVALGESNCGVIRLALGADMVNKAFGALEDDFLGPSGCDETAVPGKRGSDGLLDDAGVRARVEALLAEDEMILDKLVMICKYWYSLTASPKPAQKAVQHETEEKAKQETTHQQSAGRPEALKADPQQPVFPLVSRPPQQGQTHTASSPPPPHAVPLNMFGAVAQQQQQPAEGAASASASAAVHASPLQTAGPAMQMQQHAPDPAFSPHLATSDTGWGHRTTGFTGPAAVGTPVLGPALEARTRSVSGNQGGVAGGEPYPWPSAPLYPGPSRVTGGMSAVSHNDHYLGVSGGYMGGSSSSSYAQPAQYDNGAGLHRANSSQTSAGQGWPKPLTPPLAPPSTSDVLAVMQEAIQRGGDEVGRLCEEAIEPVLQKLLRTGVLLGREAQTLAGGPSGWGQGGGRTTTMGLSHAVVYDFDALRANLRALVSAFPPHFAHAFAIKAAPLSCVLREVTAAGVGCECASWGEVMQAMNIGCPPPRIIFDSPCKTAEDIYAAVSRKVYINADSFEELQRIDEAVELCQTQNAGFQPGLVGLRVNPLVGSGAIEALSVSTIDSKFGVPLTPHNRQAVLAAFVTYPWLRALHCHVGSRGMSVHHLADGAAAIAELAEEVDRVVLDFSAGEQATVARLKPFFALFPPSHTEVPRGEAPFVKALDIGGGLPIDTQSTSWGPTFLEYANSLRERAPSLFSSASRTVFTEFGHAIVGKTAFVVSQIEYRKPAALMKPPTDGASTASRSPTNREPAHTTDTTGGIETVASVPIPETDRFDGTLVLHVGADLFLRPSYCPDKFPIRCAFYSSRGEKRVGVEGDPAEPASPGRSRRVHTYSLAGPLCFAGDVLKKRISLPYEVQSGDFAVVLDAGANSISMFSRHCSRPAPPVIGFTRLKTGGGPGGSAFNALKVNVGVLKPAESLEDVMRFWGP</sequence>
<feature type="compositionally biased region" description="Polar residues" evidence="3">
    <location>
        <begin position="1375"/>
        <end position="1397"/>
    </location>
</feature>
<proteinExistence type="predicted"/>
<evidence type="ECO:0000256" key="3">
    <source>
        <dbReference type="SAM" id="MobiDB-lite"/>
    </source>
</evidence>
<evidence type="ECO:0000259" key="5">
    <source>
        <dbReference type="Pfam" id="PF02784"/>
    </source>
</evidence>
<dbReference type="PANTHER" id="PTHR43727">
    <property type="entry name" value="DIAMINOPIMELATE DECARBOXYLASE"/>
    <property type="match status" value="1"/>
</dbReference>
<evidence type="ECO:0000256" key="2">
    <source>
        <dbReference type="ARBA" id="ARBA00022898"/>
    </source>
</evidence>
<dbReference type="SUPFAM" id="SSF51419">
    <property type="entry name" value="PLP-binding barrel"/>
    <property type="match status" value="1"/>
</dbReference>
<feature type="compositionally biased region" description="Low complexity" evidence="3">
    <location>
        <begin position="809"/>
        <end position="835"/>
    </location>
</feature>
<name>A0A0G4G0K1_9ALVE</name>
<feature type="region of interest" description="Disordered" evidence="3">
    <location>
        <begin position="1368"/>
        <end position="1398"/>
    </location>
</feature>
<feature type="compositionally biased region" description="Polar residues" evidence="3">
    <location>
        <begin position="785"/>
        <end position="795"/>
    </location>
</feature>
<dbReference type="Gene3D" id="2.40.37.10">
    <property type="entry name" value="Lyase, Ornithine Decarboxylase, Chain A, domain 1"/>
    <property type="match status" value="1"/>
</dbReference>
<dbReference type="SUPFAM" id="SSF53383">
    <property type="entry name" value="PLP-dependent transferases"/>
    <property type="match status" value="1"/>
</dbReference>
<dbReference type="SUPFAM" id="SSF50621">
    <property type="entry name" value="Alanine racemase C-terminal domain-like"/>
    <property type="match status" value="1"/>
</dbReference>
<evidence type="ECO:0000256" key="1">
    <source>
        <dbReference type="ARBA" id="ARBA00001933"/>
    </source>
</evidence>
<evidence type="ECO:0000259" key="4">
    <source>
        <dbReference type="Pfam" id="PF00278"/>
    </source>
</evidence>
<dbReference type="InterPro" id="IPR022657">
    <property type="entry name" value="De-COase2_CS"/>
</dbReference>
<dbReference type="GO" id="GO:0006596">
    <property type="term" value="P:polyamine biosynthetic process"/>
    <property type="evidence" value="ECO:0007669"/>
    <property type="project" value="InterPro"/>
</dbReference>
<dbReference type="EMBL" id="CDMZ01000787">
    <property type="protein sequence ID" value="CEM21478.1"/>
    <property type="molecule type" value="Genomic_DNA"/>
</dbReference>